<evidence type="ECO:0000256" key="1">
    <source>
        <dbReference type="ARBA" id="ARBA00008366"/>
    </source>
</evidence>
<organism evidence="7 9">
    <name type="scientific">Cedecea neteri</name>
    <dbReference type="NCBI Taxonomy" id="158822"/>
    <lineage>
        <taxon>Bacteria</taxon>
        <taxon>Pseudomonadati</taxon>
        <taxon>Pseudomonadota</taxon>
        <taxon>Gammaproteobacteria</taxon>
        <taxon>Enterobacterales</taxon>
        <taxon>Enterobacteriaceae</taxon>
        <taxon>Cedecea</taxon>
    </lineage>
</organism>
<reference evidence="7 9" key="1">
    <citation type="submission" date="2017-09" db="EMBL/GenBank/DDBJ databases">
        <title>FDA dAtabase for Regulatory Grade micrObial Sequences (FDA-ARGOS): Supporting development and validation of Infectious Disease Dx tests.</title>
        <authorList>
            <person name="Minogue T."/>
            <person name="Wolcott M."/>
            <person name="Wasieloski L."/>
            <person name="Aguilar W."/>
            <person name="Moore D."/>
            <person name="Tallon L."/>
            <person name="Sadzewicz L."/>
            <person name="Ott S."/>
            <person name="Zhao X."/>
            <person name="Nagaraj S."/>
            <person name="Vavikolanu K."/>
            <person name="Aluvathingal J."/>
            <person name="Nadendla S."/>
            <person name="Sichtig H."/>
        </authorList>
    </citation>
    <scope>NUCLEOTIDE SEQUENCE [LARGE SCALE GENOMIC DNA]</scope>
    <source>
        <strain evidence="7 9">FDAARGOS_392</strain>
        <plasmid evidence="9">Plasmid unnamed</plasmid>
        <plasmid evidence="7">unnamed</plasmid>
    </source>
</reference>
<evidence type="ECO:0000256" key="2">
    <source>
        <dbReference type="ARBA" id="ARBA00022630"/>
    </source>
</evidence>
<accession>A0A291E609</accession>
<dbReference type="Gene3D" id="3.40.109.10">
    <property type="entry name" value="NADH Oxidase"/>
    <property type="match status" value="1"/>
</dbReference>
<dbReference type="GO" id="GO:0008752">
    <property type="term" value="F:FMN reductase [NAD(P)H] activity"/>
    <property type="evidence" value="ECO:0007669"/>
    <property type="project" value="UniProtKB-EC"/>
</dbReference>
<evidence type="ECO:0000256" key="5">
    <source>
        <dbReference type="PIRNR" id="PIRNR005426"/>
    </source>
</evidence>
<reference evidence="8 10" key="2">
    <citation type="submission" date="2018-06" db="EMBL/GenBank/DDBJ databases">
        <authorList>
            <consortium name="Pathogen Informatics"/>
            <person name="Doyle S."/>
        </authorList>
    </citation>
    <scope>NUCLEOTIDE SEQUENCE [LARGE SCALE GENOMIC DNA]</scope>
    <source>
        <strain evidence="8 10">NCTC12120</strain>
    </source>
</reference>
<keyword evidence="2 5" id="KW-0285">Flavoprotein</keyword>
<evidence type="ECO:0000256" key="4">
    <source>
        <dbReference type="ARBA" id="ARBA00023002"/>
    </source>
</evidence>
<dbReference type="Proteomes" id="UP000251197">
    <property type="component" value="Unassembled WGS sequence"/>
</dbReference>
<dbReference type="RefSeq" id="WP_061279169.1">
    <property type="nucleotide sequence ID" value="NZ_CP023526.1"/>
</dbReference>
<keyword evidence="3 5" id="KW-0288">FMN</keyword>
<dbReference type="SUPFAM" id="SSF55469">
    <property type="entry name" value="FMN-dependent nitroreductase-like"/>
    <property type="match status" value="1"/>
</dbReference>
<keyword evidence="4 5" id="KW-0560">Oxidoreductase</keyword>
<name>A0A291E609_9ENTR</name>
<dbReference type="AlphaFoldDB" id="A0A291E609"/>
<dbReference type="Pfam" id="PF00881">
    <property type="entry name" value="Nitroreductase"/>
    <property type="match status" value="1"/>
</dbReference>
<comment type="similarity">
    <text evidence="1 5">Belongs to the flavin oxidoreductase frp family.</text>
</comment>
<evidence type="ECO:0000313" key="8">
    <source>
        <dbReference type="EMBL" id="SQC91975.1"/>
    </source>
</evidence>
<dbReference type="InterPro" id="IPR000415">
    <property type="entry name" value="Nitroreductase-like"/>
</dbReference>
<dbReference type="EC" id="1.5.1.39" evidence="8"/>
<gene>
    <name evidence="8" type="primary">nfrA2</name>
    <name evidence="7" type="ORF">CO704_25090</name>
    <name evidence="8" type="ORF">NCTC12120_05157</name>
</gene>
<feature type="domain" description="Nitroreductase" evidence="6">
    <location>
        <begin position="13"/>
        <end position="166"/>
    </location>
</feature>
<protein>
    <submittedName>
        <fullName evidence="8">FMN reductase [NAD(P)H]</fullName>
        <ecNumber evidence="8">1.5.1.39</ecNumber>
    </submittedName>
    <submittedName>
        <fullName evidence="7">NADPH-dependent oxidoreductase</fullName>
    </submittedName>
</protein>
<evidence type="ECO:0000256" key="3">
    <source>
        <dbReference type="ARBA" id="ARBA00022643"/>
    </source>
</evidence>
<evidence type="ECO:0000313" key="7">
    <source>
        <dbReference type="EMBL" id="ATF95373.1"/>
    </source>
</evidence>
<sequence length="250" mass="27763">MDTKNTIIDLMLNRRSIRHFTGETVNEIDLMKIIQAAQQSPSSINGQQVSLIITRDKKKIKNIAQLAGGQPQVSGADVFITVVIDFYRTAYSVSRANTEQIIEQSAEGIVVGTFDAGIMLNALQTAAESLGYGTTVIGGIRHNPEGMIKLLGLPSKTYPIVGMTLGVIDKSNFPEVKPRVPLESFAMNECYDSQSVKKGVDEYDLVLRQWWDRQGLTYMKSYNDELADAYSANRYDKISSSFIAQGFKFE</sequence>
<proteinExistence type="inferred from homology"/>
<keyword evidence="7" id="KW-0614">Plasmid</keyword>
<dbReference type="PANTHER" id="PTHR43425">
    <property type="entry name" value="OXYGEN-INSENSITIVE NADPH NITROREDUCTASE"/>
    <property type="match status" value="1"/>
</dbReference>
<dbReference type="PIRSF" id="PIRSF005426">
    <property type="entry name" value="Frp"/>
    <property type="match status" value="1"/>
</dbReference>
<dbReference type="InterPro" id="IPR029479">
    <property type="entry name" value="Nitroreductase"/>
</dbReference>
<dbReference type="Proteomes" id="UP000217979">
    <property type="component" value="Plasmid unnamed"/>
</dbReference>
<evidence type="ECO:0000313" key="10">
    <source>
        <dbReference type="Proteomes" id="UP000251197"/>
    </source>
</evidence>
<evidence type="ECO:0000259" key="6">
    <source>
        <dbReference type="Pfam" id="PF00881"/>
    </source>
</evidence>
<keyword evidence="5" id="KW-0521">NADP</keyword>
<dbReference type="EMBL" id="UAVU01000009">
    <property type="protein sequence ID" value="SQC91975.1"/>
    <property type="molecule type" value="Genomic_DNA"/>
</dbReference>
<dbReference type="EMBL" id="CP023526">
    <property type="protein sequence ID" value="ATF95373.1"/>
    <property type="molecule type" value="Genomic_DNA"/>
</dbReference>
<geneLocation type="plasmid" evidence="7">
    <name>unnamed</name>
</geneLocation>
<evidence type="ECO:0000313" key="9">
    <source>
        <dbReference type="Proteomes" id="UP000217979"/>
    </source>
</evidence>
<dbReference type="PANTHER" id="PTHR43425:SF2">
    <property type="entry name" value="OXYGEN-INSENSITIVE NADPH NITROREDUCTASE"/>
    <property type="match status" value="1"/>
</dbReference>
<dbReference type="InterPro" id="IPR016446">
    <property type="entry name" value="Flavin_OxRdtase_Frp"/>
</dbReference>